<protein>
    <submittedName>
        <fullName evidence="1">Uncharacterized protein</fullName>
    </submittedName>
</protein>
<keyword evidence="2" id="KW-1185">Reference proteome</keyword>
<evidence type="ECO:0000313" key="1">
    <source>
        <dbReference type="EMBL" id="CAL1275810.1"/>
    </source>
</evidence>
<comment type="caution">
    <text evidence="1">The sequence shown here is derived from an EMBL/GenBank/DDBJ whole genome shotgun (WGS) entry which is preliminary data.</text>
</comment>
<dbReference type="AlphaFoldDB" id="A0AAV1ZVY2"/>
<organism evidence="1 2">
    <name type="scientific">Larinioides sclopetarius</name>
    <dbReference type="NCBI Taxonomy" id="280406"/>
    <lineage>
        <taxon>Eukaryota</taxon>
        <taxon>Metazoa</taxon>
        <taxon>Ecdysozoa</taxon>
        <taxon>Arthropoda</taxon>
        <taxon>Chelicerata</taxon>
        <taxon>Arachnida</taxon>
        <taxon>Araneae</taxon>
        <taxon>Araneomorphae</taxon>
        <taxon>Entelegynae</taxon>
        <taxon>Araneoidea</taxon>
        <taxon>Araneidae</taxon>
        <taxon>Larinioides</taxon>
    </lineage>
</organism>
<dbReference type="EMBL" id="CAXIEN010000088">
    <property type="protein sequence ID" value="CAL1275810.1"/>
    <property type="molecule type" value="Genomic_DNA"/>
</dbReference>
<reference evidence="1 2" key="1">
    <citation type="submission" date="2024-04" db="EMBL/GenBank/DDBJ databases">
        <authorList>
            <person name="Rising A."/>
            <person name="Reimegard J."/>
            <person name="Sonavane S."/>
            <person name="Akerstrom W."/>
            <person name="Nylinder S."/>
            <person name="Hedman E."/>
            <person name="Kallberg Y."/>
        </authorList>
    </citation>
    <scope>NUCLEOTIDE SEQUENCE [LARGE SCALE GENOMIC DNA]</scope>
</reference>
<name>A0AAV1ZVY2_9ARAC</name>
<proteinExistence type="predicted"/>
<gene>
    <name evidence="1" type="ORF">LARSCL_LOCUS8305</name>
</gene>
<accession>A0AAV1ZVY2</accession>
<dbReference type="Proteomes" id="UP001497382">
    <property type="component" value="Unassembled WGS sequence"/>
</dbReference>
<sequence>MKENIEVRNSKVKKPKHCTQKKKIAKLHLDLKSSQSHPDPDKSNNKEYIFCGEIGKTVVGFQCFKV</sequence>
<evidence type="ECO:0000313" key="2">
    <source>
        <dbReference type="Proteomes" id="UP001497382"/>
    </source>
</evidence>